<reference evidence="2" key="1">
    <citation type="submission" date="2016-06" db="EMBL/GenBank/DDBJ databases">
        <authorList>
            <person name="Varghese N."/>
            <person name="Submissions Spin"/>
        </authorList>
    </citation>
    <scope>NUCLEOTIDE SEQUENCE [LARGE SCALE GENOMIC DNA]</scope>
    <source>
        <strain evidence="2">DSM 45431</strain>
    </source>
</reference>
<protein>
    <submittedName>
        <fullName evidence="1">Uncharacterized protein</fullName>
    </submittedName>
</protein>
<keyword evidence="2" id="KW-1185">Reference proteome</keyword>
<name>A0A1C6T521_9ACTN</name>
<evidence type="ECO:0000313" key="2">
    <source>
        <dbReference type="Proteomes" id="UP000199413"/>
    </source>
</evidence>
<sequence>MSGASDLLTTMPALIPPTERVRTSFLAAMAEFRAEGRGDRQDHSMVTAHR</sequence>
<organism evidence="1 2">
    <name type="scientific">Micromonospora rhizosphaerae</name>
    <dbReference type="NCBI Taxonomy" id="568872"/>
    <lineage>
        <taxon>Bacteria</taxon>
        <taxon>Bacillati</taxon>
        <taxon>Actinomycetota</taxon>
        <taxon>Actinomycetes</taxon>
        <taxon>Micromonosporales</taxon>
        <taxon>Micromonosporaceae</taxon>
        <taxon>Micromonospora</taxon>
    </lineage>
</organism>
<gene>
    <name evidence="1" type="ORF">GA0070624_5697</name>
</gene>
<proteinExistence type="predicted"/>
<dbReference type="AlphaFoldDB" id="A0A1C6T521"/>
<dbReference type="Proteomes" id="UP000199413">
    <property type="component" value="Unassembled WGS sequence"/>
</dbReference>
<dbReference type="RefSeq" id="WP_425413524.1">
    <property type="nucleotide sequence ID" value="NZ_FMHV01000002.1"/>
</dbReference>
<accession>A0A1C6T521</accession>
<evidence type="ECO:0000313" key="1">
    <source>
        <dbReference type="EMBL" id="SCL36926.1"/>
    </source>
</evidence>
<dbReference type="EMBL" id="FMHV01000002">
    <property type="protein sequence ID" value="SCL36926.1"/>
    <property type="molecule type" value="Genomic_DNA"/>
</dbReference>